<name>A0A1F6EHI6_9BACT</name>
<proteinExistence type="predicted"/>
<sequence>MAPRQWKRYNGQRNSPSLFHEENLMRRSLALFLVSALCVALVVSGCFLWSKKGQPQRDVSRPKTPPLKFYEKCNDENGEDGLWSGCFPEPTGTERWWEDDDDEWAEEE</sequence>
<dbReference type="EMBL" id="MFLY01000015">
    <property type="protein sequence ID" value="OGG73057.1"/>
    <property type="molecule type" value="Genomic_DNA"/>
</dbReference>
<feature type="compositionally biased region" description="Acidic residues" evidence="1">
    <location>
        <begin position="97"/>
        <end position="108"/>
    </location>
</feature>
<evidence type="ECO:0000313" key="3">
    <source>
        <dbReference type="EMBL" id="OGG73057.1"/>
    </source>
</evidence>
<evidence type="ECO:0000256" key="2">
    <source>
        <dbReference type="SAM" id="Phobius"/>
    </source>
</evidence>
<evidence type="ECO:0000256" key="1">
    <source>
        <dbReference type="SAM" id="MobiDB-lite"/>
    </source>
</evidence>
<protein>
    <submittedName>
        <fullName evidence="3">Uncharacterized protein</fullName>
    </submittedName>
</protein>
<keyword evidence="2" id="KW-0472">Membrane</keyword>
<accession>A0A1F6EHI6</accession>
<comment type="caution">
    <text evidence="3">The sequence shown here is derived from an EMBL/GenBank/DDBJ whole genome shotgun (WGS) entry which is preliminary data.</text>
</comment>
<organism evidence="3 4">
    <name type="scientific">Candidatus Kaiserbacteria bacterium RIFCSPLOWO2_01_FULL_53_17</name>
    <dbReference type="NCBI Taxonomy" id="1798511"/>
    <lineage>
        <taxon>Bacteria</taxon>
        <taxon>Candidatus Kaiseribacteriota</taxon>
    </lineage>
</organism>
<feature type="transmembrane region" description="Helical" evidence="2">
    <location>
        <begin position="29"/>
        <end position="49"/>
    </location>
</feature>
<feature type="region of interest" description="Disordered" evidence="1">
    <location>
        <begin position="79"/>
        <end position="108"/>
    </location>
</feature>
<gene>
    <name evidence="3" type="ORF">A3A38_01925</name>
</gene>
<dbReference type="AlphaFoldDB" id="A0A1F6EHI6"/>
<evidence type="ECO:0000313" key="4">
    <source>
        <dbReference type="Proteomes" id="UP000177306"/>
    </source>
</evidence>
<keyword evidence="2" id="KW-1133">Transmembrane helix</keyword>
<keyword evidence="2" id="KW-0812">Transmembrane</keyword>
<reference evidence="3 4" key="1">
    <citation type="journal article" date="2016" name="Nat. Commun.">
        <title>Thousands of microbial genomes shed light on interconnected biogeochemical processes in an aquifer system.</title>
        <authorList>
            <person name="Anantharaman K."/>
            <person name="Brown C.T."/>
            <person name="Hug L.A."/>
            <person name="Sharon I."/>
            <person name="Castelle C.J."/>
            <person name="Probst A.J."/>
            <person name="Thomas B.C."/>
            <person name="Singh A."/>
            <person name="Wilkins M.J."/>
            <person name="Karaoz U."/>
            <person name="Brodie E.L."/>
            <person name="Williams K.H."/>
            <person name="Hubbard S.S."/>
            <person name="Banfield J.F."/>
        </authorList>
    </citation>
    <scope>NUCLEOTIDE SEQUENCE [LARGE SCALE GENOMIC DNA]</scope>
</reference>
<dbReference type="Proteomes" id="UP000177306">
    <property type="component" value="Unassembled WGS sequence"/>
</dbReference>